<keyword evidence="2 12" id="KW-0696">RNA-directed RNA polymerase</keyword>
<feature type="binding site" evidence="9">
    <location>
        <position position="314"/>
    </location>
    <ligand>
        <name>Mg(2+)</name>
        <dbReference type="ChEBI" id="CHEBI:18420"/>
        <label>2</label>
    </ligand>
</feature>
<feature type="binding site" evidence="9">
    <location>
        <position position="423"/>
    </location>
    <ligand>
        <name>Mg(2+)</name>
        <dbReference type="ChEBI" id="CHEBI:18420"/>
        <label>2</label>
    </ligand>
</feature>
<evidence type="ECO:0000256" key="8">
    <source>
        <dbReference type="ARBA" id="ARBA00048744"/>
    </source>
</evidence>
<dbReference type="GO" id="GO:0000166">
    <property type="term" value="F:nucleotide binding"/>
    <property type="evidence" value="ECO:0007669"/>
    <property type="project" value="UniProtKB-KW"/>
</dbReference>
<feature type="binding site" evidence="9">
    <location>
        <position position="424"/>
    </location>
    <ligand>
        <name>Mg(2+)</name>
        <dbReference type="ChEBI" id="CHEBI:18420"/>
        <label>2</label>
    </ligand>
</feature>
<dbReference type="PROSITE" id="PS50522">
    <property type="entry name" value="RDRP_PHAGE"/>
    <property type="match status" value="1"/>
</dbReference>
<dbReference type="EMBL" id="MN035103">
    <property type="protein sequence ID" value="QDH89886.1"/>
    <property type="molecule type" value="Genomic_RNA"/>
</dbReference>
<accession>A0A514D8G6</accession>
<dbReference type="EC" id="2.7.7.48" evidence="1"/>
<evidence type="ECO:0000256" key="4">
    <source>
        <dbReference type="ARBA" id="ARBA00022695"/>
    </source>
</evidence>
<evidence type="ECO:0000256" key="7">
    <source>
        <dbReference type="ARBA" id="ARBA00030248"/>
    </source>
</evidence>
<dbReference type="InterPro" id="IPR007096">
    <property type="entry name" value="RNA-dir_Rpol_cat_phage"/>
</dbReference>
<dbReference type="GO" id="GO:0039694">
    <property type="term" value="P:viral RNA genome replication"/>
    <property type="evidence" value="ECO:0007669"/>
    <property type="project" value="InterPro"/>
</dbReference>
<reference evidence="12" key="1">
    <citation type="submission" date="2019-05" db="EMBL/GenBank/DDBJ databases">
        <title>Metatranscriptomic reconstruction reveals RNA viruses with the potential to shape carbon cycling in soil.</title>
        <authorList>
            <person name="Starr E.P."/>
            <person name="Nuccio E."/>
            <person name="Pett-Ridge J."/>
            <person name="Banfield J.F."/>
            <person name="Firestone M.K."/>
        </authorList>
    </citation>
    <scope>NUCLEOTIDE SEQUENCE</scope>
    <source>
        <strain evidence="12">H2_Bulk_36_scaffold_108</strain>
    </source>
</reference>
<evidence type="ECO:0000256" key="6">
    <source>
        <dbReference type="ARBA" id="ARBA00022953"/>
    </source>
</evidence>
<name>A0A514D8G6_9VIRU</name>
<organism evidence="12">
    <name type="scientific">Leviviridae sp</name>
    <dbReference type="NCBI Taxonomy" id="2027243"/>
    <lineage>
        <taxon>Viruses</taxon>
        <taxon>Riboviria</taxon>
        <taxon>Orthornavirae</taxon>
        <taxon>Lenarviricota</taxon>
        <taxon>Leviviricetes</taxon>
        <taxon>Norzivirales</taxon>
        <taxon>Fiersviridae</taxon>
    </lineage>
</organism>
<evidence type="ECO:0000256" key="2">
    <source>
        <dbReference type="ARBA" id="ARBA00022484"/>
    </source>
</evidence>
<evidence type="ECO:0000259" key="11">
    <source>
        <dbReference type="PROSITE" id="PS50522"/>
    </source>
</evidence>
<evidence type="ECO:0000313" key="12">
    <source>
        <dbReference type="EMBL" id="QDH89886.1"/>
    </source>
</evidence>
<keyword evidence="9" id="KW-0479">Metal-binding</keyword>
<evidence type="ECO:0000256" key="5">
    <source>
        <dbReference type="ARBA" id="ARBA00022741"/>
    </source>
</evidence>
<keyword evidence="4" id="KW-0548">Nucleotidyltransferase</keyword>
<keyword evidence="6" id="KW-0693">Viral RNA replication</keyword>
<protein>
    <recommendedName>
        <fullName evidence="1">RNA-directed RNA polymerase</fullName>
        <ecNumber evidence="1">2.7.7.48</ecNumber>
    </recommendedName>
    <alternativeName>
        <fullName evidence="7">RNA replicase beta chain</fullName>
    </alternativeName>
</protein>
<keyword evidence="3" id="KW-0808">Transferase</keyword>
<dbReference type="GO" id="GO:0003968">
    <property type="term" value="F:RNA-directed RNA polymerase activity"/>
    <property type="evidence" value="ECO:0007669"/>
    <property type="project" value="UniProtKB-KW"/>
</dbReference>
<evidence type="ECO:0000256" key="10">
    <source>
        <dbReference type="SAM" id="MobiDB-lite"/>
    </source>
</evidence>
<dbReference type="InterPro" id="IPR005093">
    <property type="entry name" value="RNArep_beta"/>
</dbReference>
<proteinExistence type="predicted"/>
<feature type="region of interest" description="Disordered" evidence="10">
    <location>
        <begin position="589"/>
        <end position="621"/>
    </location>
</feature>
<dbReference type="Pfam" id="PF03431">
    <property type="entry name" value="RNA_replicase_B"/>
    <property type="match status" value="2"/>
</dbReference>
<keyword evidence="5" id="KW-0547">Nucleotide-binding</keyword>
<dbReference type="GO" id="GO:0046872">
    <property type="term" value="F:metal ion binding"/>
    <property type="evidence" value="ECO:0007669"/>
    <property type="project" value="UniProtKB-KW"/>
</dbReference>
<comment type="cofactor">
    <cofactor evidence="9">
        <name>Mg(2+)</name>
        <dbReference type="ChEBI" id="CHEBI:18420"/>
    </cofactor>
    <text evidence="9">Binds 2 Mg(2+) per subunit.</text>
</comment>
<evidence type="ECO:0000256" key="1">
    <source>
        <dbReference type="ARBA" id="ARBA00012494"/>
    </source>
</evidence>
<keyword evidence="9" id="KW-0460">Magnesium</keyword>
<comment type="catalytic activity">
    <reaction evidence="8">
        <text>RNA(n) + a ribonucleoside 5'-triphosphate = RNA(n+1) + diphosphate</text>
        <dbReference type="Rhea" id="RHEA:21248"/>
        <dbReference type="Rhea" id="RHEA-COMP:14527"/>
        <dbReference type="Rhea" id="RHEA-COMP:17342"/>
        <dbReference type="ChEBI" id="CHEBI:33019"/>
        <dbReference type="ChEBI" id="CHEBI:61557"/>
        <dbReference type="ChEBI" id="CHEBI:140395"/>
        <dbReference type="EC" id="2.7.7.48"/>
    </reaction>
</comment>
<gene>
    <name evidence="12" type="ORF">H2Bulk36108_000003</name>
</gene>
<evidence type="ECO:0000256" key="9">
    <source>
        <dbReference type="PIRSR" id="PIRSR605093-1"/>
    </source>
</evidence>
<feature type="domain" description="RdRp catalytic" evidence="11">
    <location>
        <begin position="299"/>
        <end position="455"/>
    </location>
</feature>
<sequence length="621" mass="70121">MKLWKELAVELASLCCTSANRDIKTVTARCEHEGVSFLTITLPTYGKDFERSLDRGRVERDLFAGFGWQAGLPALLGGFLARVFDRNTGVLVDDPCIESVRAIRQLTLMFGKIELDCAQHRVRKALREYVDCEKEVVTANSLLLGSPEQLDDFRRMSKLLFGKVLDDVESNLMRGEYLPKHGPGATADRLVGNQKYGLNTWPRRLEPYFPFLENVVPSWSLMNLRNQLDGVDFLEPGRELPVKVVTVPKTLKTPRIIAIEPTAMQYSQQAIMRLIVDAIGHDRIARRVVGFDDQAPNQRMAKEGSSTGELATLDLSEASDRVSTTHVKALLHNHPYLYGAVMACRSSKAWVPELKLTFPLKKFASMGSALTFPIEAMVFTTVAFLGIERELRSQLDDSHFMWESEMHPKQLLGLRDVVRVYGDDIIVPTDYVHSVVLALETFGFRVNKAKSFWTGKFRESCGKEYYAGEDVSIVRVRNVLPTRLTDVEEIQSMVSLRNQMYLSGYWRTTAWLDSEIRKIIKFFPTVLESSPVLGRLSFLGFQTDRMDDNLHSPMVKGWVVKSRLPENQIGGTRALTKCLLMLERSRATASYGPQPGSDKQHLERSGRPSAASMKLRYATPL</sequence>
<evidence type="ECO:0000256" key="3">
    <source>
        <dbReference type="ARBA" id="ARBA00022679"/>
    </source>
</evidence>